<keyword evidence="2 11" id="KW-0547">Nucleotide-binding</keyword>
<dbReference type="InterPro" id="IPR013986">
    <property type="entry name" value="DExx_box_DNA_helicase_dom_sf"/>
</dbReference>
<dbReference type="Gene3D" id="1.10.486.10">
    <property type="entry name" value="PCRA, domain 4"/>
    <property type="match status" value="1"/>
</dbReference>
<keyword evidence="3 11" id="KW-0378">Hydrolase</keyword>
<evidence type="ECO:0000256" key="6">
    <source>
        <dbReference type="ARBA" id="ARBA00023125"/>
    </source>
</evidence>
<dbReference type="InterPro" id="IPR000212">
    <property type="entry name" value="DNA_helicase_UvrD/REP"/>
</dbReference>
<evidence type="ECO:0000256" key="1">
    <source>
        <dbReference type="ARBA" id="ARBA00009922"/>
    </source>
</evidence>
<feature type="binding site" evidence="11">
    <location>
        <begin position="45"/>
        <end position="52"/>
    </location>
    <ligand>
        <name>ATP</name>
        <dbReference type="ChEBI" id="CHEBI:30616"/>
    </ligand>
</feature>
<name>A0ABC8EAL8_CLOTA</name>
<evidence type="ECO:0000256" key="4">
    <source>
        <dbReference type="ARBA" id="ARBA00022806"/>
    </source>
</evidence>
<keyword evidence="5 11" id="KW-0067">ATP-binding</keyword>
<evidence type="ECO:0000256" key="8">
    <source>
        <dbReference type="ARBA" id="ARBA00034617"/>
    </source>
</evidence>
<dbReference type="GO" id="GO:0016787">
    <property type="term" value="F:hydrolase activity"/>
    <property type="evidence" value="ECO:0007669"/>
    <property type="project" value="UniProtKB-UniRule"/>
</dbReference>
<dbReference type="Pfam" id="PF13361">
    <property type="entry name" value="UvrD_C"/>
    <property type="match status" value="1"/>
</dbReference>
<comment type="catalytic activity">
    <reaction evidence="8">
        <text>Couples ATP hydrolysis with the unwinding of duplex DNA by translocating in the 3'-5' direction.</text>
        <dbReference type="EC" id="5.6.2.4"/>
    </reaction>
</comment>
<dbReference type="Pfam" id="PF00580">
    <property type="entry name" value="UvrD-helicase"/>
    <property type="match status" value="1"/>
</dbReference>
<dbReference type="EC" id="5.6.2.4" evidence="9"/>
<dbReference type="PROSITE" id="PS51217">
    <property type="entry name" value="UVRD_HELICASE_CTER"/>
    <property type="match status" value="1"/>
</dbReference>
<dbReference type="GO" id="GO:0005524">
    <property type="term" value="F:ATP binding"/>
    <property type="evidence" value="ECO:0007669"/>
    <property type="project" value="UniProtKB-UniRule"/>
</dbReference>
<proteinExistence type="inferred from homology"/>
<feature type="domain" description="UvrD-like helicase C-terminal" evidence="13">
    <location>
        <begin position="309"/>
        <end position="570"/>
    </location>
</feature>
<dbReference type="InterPro" id="IPR014016">
    <property type="entry name" value="UvrD-like_ATP-bd"/>
</dbReference>
<keyword evidence="6" id="KW-0238">DNA-binding</keyword>
<evidence type="ECO:0000256" key="10">
    <source>
        <dbReference type="ARBA" id="ARBA00048988"/>
    </source>
</evidence>
<keyword evidence="4 11" id="KW-0347">Helicase</keyword>
<reference evidence="14 15" key="1">
    <citation type="submission" date="2022-09" db="EMBL/GenBank/DDBJ databases">
        <title>complete genome sequences of Clostridium tetani str. KHSU-234311-028 isolated from soil.</title>
        <authorList>
            <person name="Sekizuka T."/>
            <person name="Shitada C."/>
            <person name="Takahashi M."/>
            <person name="Kuroda M."/>
        </authorList>
    </citation>
    <scope>NUCLEOTIDE SEQUENCE [LARGE SCALE GENOMIC DNA]</scope>
    <source>
        <strain evidence="14 15">KHSU-234311-028</strain>
    </source>
</reference>
<evidence type="ECO:0000259" key="12">
    <source>
        <dbReference type="PROSITE" id="PS51198"/>
    </source>
</evidence>
<dbReference type="AlphaFoldDB" id="A0ABC8EAL8"/>
<keyword evidence="7" id="KW-0413">Isomerase</keyword>
<dbReference type="CDD" id="cd17932">
    <property type="entry name" value="DEXQc_UvrD"/>
    <property type="match status" value="1"/>
</dbReference>
<accession>A0ABC8EAL8</accession>
<dbReference type="Gene3D" id="1.10.10.160">
    <property type="match status" value="1"/>
</dbReference>
<dbReference type="SUPFAM" id="SSF52540">
    <property type="entry name" value="P-loop containing nucleoside triphosphate hydrolases"/>
    <property type="match status" value="1"/>
</dbReference>
<evidence type="ECO:0000313" key="15">
    <source>
        <dbReference type="Proteomes" id="UP001321763"/>
    </source>
</evidence>
<evidence type="ECO:0000256" key="3">
    <source>
        <dbReference type="ARBA" id="ARBA00022801"/>
    </source>
</evidence>
<dbReference type="EMBL" id="AP026818">
    <property type="protein sequence ID" value="BDR80266.1"/>
    <property type="molecule type" value="Genomic_DNA"/>
</dbReference>
<dbReference type="PROSITE" id="PS51198">
    <property type="entry name" value="UVRD_HELICASE_ATP_BIND"/>
    <property type="match status" value="1"/>
</dbReference>
<sequence length="720" mass="84465">MLIRKVFTIYKEKFLSYLRNNCNINLTAEQSEVVFNIIGPMAVVAVPGSGKTTTLICRTANLILNHNVDPKKILGLSFSKASAMDMRSRFDNLFGNIVKNKVTFSTIHSFAYYVINNYSRRHNIKYTIIESKNSPVNPTILLKNIYKKYNNDFISDDKLEELSSFIGYLKNIMVSFENTEIYKNNFPVPNFMQIYKEYELFKRKNNLLDYDDMLVKCYKILNQDRAILDFYRNLYDYIEVDECQDTSKIQQEIIKLISAPKFNLCIVGDDDQSIYSWRGAFSDGLLNFKKEYHKDGKLFFIQQNFRSDKNIVITANEFIKSNKKRYNKELFTENEEGNKIKFINTKDEYDQINFLVKKLKEKSNLRETTILYRNNISSIPIVDRLIQENIPFYIKDSVPSFFNSWVVKDILSFFELAFDLTNIDAFEKIYYKMKSYVKKDDLNILYTRKIKESVFRTLYNNQGYSSANYRLKSFEEKFMKLSSLSGYKAINFIRYELNYEDYMMDYCDKFKFNINNVQTILSILAMVLSSCPTLEDIEDKLIYLKDEMEKSKYKGKFNGVTLSTMHSCKGLEFDTVYIIDLIEDVIPSPDSLDKSKKDDYSNFEEETRLMYVAITRARKNLYLINTLTRNNKKCTPSIFVEKLYKISHKDSSYRNTMVENESLIQSISLKEGTIIEHNSFGIGKILSINKDIITISFENGLIKNLSYNLCINKGLLHILD</sequence>
<evidence type="ECO:0000256" key="5">
    <source>
        <dbReference type="ARBA" id="ARBA00022840"/>
    </source>
</evidence>
<evidence type="ECO:0000259" key="13">
    <source>
        <dbReference type="PROSITE" id="PS51217"/>
    </source>
</evidence>
<protein>
    <recommendedName>
        <fullName evidence="9">DNA 3'-5' helicase</fullName>
        <ecNumber evidence="9">5.6.2.4</ecNumber>
    </recommendedName>
</protein>
<dbReference type="GO" id="GO:0043138">
    <property type="term" value="F:3'-5' DNA helicase activity"/>
    <property type="evidence" value="ECO:0007669"/>
    <property type="project" value="UniProtKB-EC"/>
</dbReference>
<evidence type="ECO:0000256" key="2">
    <source>
        <dbReference type="ARBA" id="ARBA00022741"/>
    </source>
</evidence>
<dbReference type="PANTHER" id="PTHR11070">
    <property type="entry name" value="UVRD / RECB / PCRA DNA HELICASE FAMILY MEMBER"/>
    <property type="match status" value="1"/>
</dbReference>
<comment type="catalytic activity">
    <reaction evidence="10">
        <text>ATP + H2O = ADP + phosphate + H(+)</text>
        <dbReference type="Rhea" id="RHEA:13065"/>
        <dbReference type="ChEBI" id="CHEBI:15377"/>
        <dbReference type="ChEBI" id="CHEBI:15378"/>
        <dbReference type="ChEBI" id="CHEBI:30616"/>
        <dbReference type="ChEBI" id="CHEBI:43474"/>
        <dbReference type="ChEBI" id="CHEBI:456216"/>
        <dbReference type="EC" id="5.6.2.4"/>
    </reaction>
</comment>
<dbReference type="CDD" id="cd18807">
    <property type="entry name" value="SF1_C_UvrD"/>
    <property type="match status" value="1"/>
</dbReference>
<dbReference type="Proteomes" id="UP001321763">
    <property type="component" value="Chromosome"/>
</dbReference>
<comment type="similarity">
    <text evidence="1">Belongs to the helicase family. UvrD subfamily.</text>
</comment>
<dbReference type="GO" id="GO:0003677">
    <property type="term" value="F:DNA binding"/>
    <property type="evidence" value="ECO:0007669"/>
    <property type="project" value="UniProtKB-KW"/>
</dbReference>
<gene>
    <name evidence="14" type="ORF">K234311028_05120</name>
</gene>
<dbReference type="InterPro" id="IPR014017">
    <property type="entry name" value="DNA_helicase_UvrD-like_C"/>
</dbReference>
<evidence type="ECO:0000256" key="9">
    <source>
        <dbReference type="ARBA" id="ARBA00034808"/>
    </source>
</evidence>
<dbReference type="InterPro" id="IPR027417">
    <property type="entry name" value="P-loop_NTPase"/>
</dbReference>
<dbReference type="PANTHER" id="PTHR11070:SF2">
    <property type="entry name" value="ATP-DEPENDENT DNA HELICASE SRS2"/>
    <property type="match status" value="1"/>
</dbReference>
<evidence type="ECO:0000256" key="11">
    <source>
        <dbReference type="PROSITE-ProRule" id="PRU00560"/>
    </source>
</evidence>
<evidence type="ECO:0000256" key="7">
    <source>
        <dbReference type="ARBA" id="ARBA00023235"/>
    </source>
</evidence>
<evidence type="ECO:0000313" key="14">
    <source>
        <dbReference type="EMBL" id="BDR80266.1"/>
    </source>
</evidence>
<dbReference type="Gene3D" id="3.40.50.300">
    <property type="entry name" value="P-loop containing nucleotide triphosphate hydrolases"/>
    <property type="match status" value="2"/>
</dbReference>
<feature type="domain" description="UvrD-like helicase ATP-binding" evidence="12">
    <location>
        <begin position="24"/>
        <end position="308"/>
    </location>
</feature>
<organism evidence="14 15">
    <name type="scientific">Clostridium tetani</name>
    <dbReference type="NCBI Taxonomy" id="1513"/>
    <lineage>
        <taxon>Bacteria</taxon>
        <taxon>Bacillati</taxon>
        <taxon>Bacillota</taxon>
        <taxon>Clostridia</taxon>
        <taxon>Eubacteriales</taxon>
        <taxon>Clostridiaceae</taxon>
        <taxon>Clostridium</taxon>
    </lineage>
</organism>